<dbReference type="PANTHER" id="PTHR40661:SF1">
    <property type="entry name" value="HTH CRO_C1-TYPE DOMAIN-CONTAINING PROTEIN"/>
    <property type="match status" value="1"/>
</dbReference>
<evidence type="ECO:0000256" key="1">
    <source>
        <dbReference type="ARBA" id="ARBA00023015"/>
    </source>
</evidence>
<evidence type="ECO:0000256" key="3">
    <source>
        <dbReference type="ARBA" id="ARBA00023163"/>
    </source>
</evidence>
<comment type="caution">
    <text evidence="4">The sequence shown here is derived from an EMBL/GenBank/DDBJ whole genome shotgun (WGS) entry which is preliminary data.</text>
</comment>
<accession>A0A7Y7ZHS8</accession>
<dbReference type="InterPro" id="IPR001387">
    <property type="entry name" value="Cro/C1-type_HTH"/>
</dbReference>
<dbReference type="Proteomes" id="UP000542695">
    <property type="component" value="Unassembled WGS sequence"/>
</dbReference>
<dbReference type="GO" id="GO:0003677">
    <property type="term" value="F:DNA binding"/>
    <property type="evidence" value="ECO:0007669"/>
    <property type="project" value="UniProtKB-KW"/>
</dbReference>
<proteinExistence type="predicted"/>
<dbReference type="InterPro" id="IPR010982">
    <property type="entry name" value="Lambda_DNA-bd_dom_sf"/>
</dbReference>
<dbReference type="CDD" id="cd00093">
    <property type="entry name" value="HTH_XRE"/>
    <property type="match status" value="1"/>
</dbReference>
<reference evidence="4 5" key="1">
    <citation type="submission" date="2020-04" db="EMBL/GenBank/DDBJ databases">
        <title>Molecular characterization of pseudomonads from Agaricus bisporus reveal novel blotch 2 pathogens in Western Europe.</title>
        <authorList>
            <person name="Taparia T."/>
            <person name="Krijger M."/>
            <person name="Haynes E."/>
            <person name="Elpinstone J.G."/>
            <person name="Noble R."/>
            <person name="Van Der Wolf J."/>
        </authorList>
    </citation>
    <scope>NUCLEOTIDE SEQUENCE [LARGE SCALE GENOMIC DNA]</scope>
    <source>
        <strain evidence="4 5">P7765</strain>
    </source>
</reference>
<keyword evidence="3" id="KW-0804">Transcription</keyword>
<keyword evidence="2" id="KW-0238">DNA-binding</keyword>
<evidence type="ECO:0008006" key="6">
    <source>
        <dbReference type="Google" id="ProtNLM"/>
    </source>
</evidence>
<name>A0A7Y7ZHS8_PSEPU</name>
<protein>
    <recommendedName>
        <fullName evidence="6">HTH cro/C1-type domain-containing protein</fullName>
    </recommendedName>
</protein>
<dbReference type="Gene3D" id="1.10.260.40">
    <property type="entry name" value="lambda repressor-like DNA-binding domains"/>
    <property type="match status" value="1"/>
</dbReference>
<gene>
    <name evidence="4" type="ORF">HX798_27850</name>
</gene>
<organism evidence="4 5">
    <name type="scientific">Pseudomonas putida</name>
    <name type="common">Arthrobacter siderocapsulatus</name>
    <dbReference type="NCBI Taxonomy" id="303"/>
    <lineage>
        <taxon>Bacteria</taxon>
        <taxon>Pseudomonadati</taxon>
        <taxon>Pseudomonadota</taxon>
        <taxon>Gammaproteobacteria</taxon>
        <taxon>Pseudomonadales</taxon>
        <taxon>Pseudomonadaceae</taxon>
        <taxon>Pseudomonas</taxon>
    </lineage>
</organism>
<dbReference type="EMBL" id="JACARV010000119">
    <property type="protein sequence ID" value="NWC84069.1"/>
    <property type="molecule type" value="Genomic_DNA"/>
</dbReference>
<evidence type="ECO:0000313" key="4">
    <source>
        <dbReference type="EMBL" id="NWC84069.1"/>
    </source>
</evidence>
<evidence type="ECO:0000256" key="2">
    <source>
        <dbReference type="ARBA" id="ARBA00023125"/>
    </source>
</evidence>
<keyword evidence="1" id="KW-0805">Transcription regulation</keyword>
<sequence length="239" mass="26162">MQYASEDISGEAFMKRVQERMKLLDIQPRQLAQAIGRNESTTKNIVYKGSECNRLTLILLAKALHTTVEYLATGALIADAEETITLTIHTPEALAISQGYTEVRRTSRDSDLPIKSLPLPKRLIQSHGVDPEKVRAMYVNSDALQGTLDQGDIALVDTATTFLHEGCFLICIRDTVIMRLASPVTSGFALTSTNLNIVGTTVTVDQAGEMNSTYQVGGMNSKGMAIVGKIFLRVNMNRL</sequence>
<dbReference type="AlphaFoldDB" id="A0A7Y7ZHS8"/>
<dbReference type="SUPFAM" id="SSF47413">
    <property type="entry name" value="lambda repressor-like DNA-binding domains"/>
    <property type="match status" value="1"/>
</dbReference>
<evidence type="ECO:0000313" key="5">
    <source>
        <dbReference type="Proteomes" id="UP000542695"/>
    </source>
</evidence>
<dbReference type="InterPro" id="IPR036286">
    <property type="entry name" value="LexA/Signal_pep-like_sf"/>
</dbReference>
<dbReference type="SUPFAM" id="SSF51306">
    <property type="entry name" value="LexA/Signal peptidase"/>
    <property type="match status" value="1"/>
</dbReference>
<dbReference type="PANTHER" id="PTHR40661">
    <property type="match status" value="1"/>
</dbReference>
<dbReference type="RefSeq" id="WP_218176498.1">
    <property type="nucleotide sequence ID" value="NZ_JACARV010000119.1"/>
</dbReference>